<comment type="function">
    <text evidence="7">Catalyzes the attachment of glutamate to tRNA(Glu) in a two-step reaction: glutamate is first activated by ATP to form Glu-AMP and then transferred to the acceptor end of tRNA(Glu).</text>
</comment>
<dbReference type="GO" id="GO:0006424">
    <property type="term" value="P:glutamyl-tRNA aminoacylation"/>
    <property type="evidence" value="ECO:0007669"/>
    <property type="project" value="UniProtKB-UniRule"/>
</dbReference>
<sequence length="491" mass="54791">MSDPTQNVITRFAPSPTGELHIGGARTALFAWAYAKRHGGSFLLRFEDTDQKRSSKQAEQNILRDLEWLGLRGDNHDAIPRQSERLDLYNTALDKLKAAGLTYEDDGAVRFRMDKPVAFDDAVFGHIAVEEKDLEDFVIQKADGFPTFHLAVVVDDADMGVTHVIRGQEHLSNTTKHAALYDALGEPRPVWCHTPSIMNPDGSKMSKRDKAKLARQAAKQNAWPTPESIDASRFDAFMGKDNDDLDIATAIAEANGLELPEIYVDDFRRSGYTVPVLLNYLALLGWNPGNDLERFDLHYLCEHFDFDRIGKSNSKFDRDKLAAFSQDTFLQMPEDEWIATLKAHFEAYFPNYIEKLGDGFGVFAMAYKERSKTLSDPAELGKFFVEAPAAYVPKAVKKNLTKNEGEGLKSLAKVRETLAALPEWKAEPIHASLDELWQTLELKNMGGVAQPLRVALTGNAVSPEIGPTLEILGRDETLQRIDNCLAAHPSP</sequence>
<dbReference type="Gene3D" id="1.10.10.350">
    <property type="match status" value="1"/>
</dbReference>
<feature type="short sequence motif" description="'KMSKS' region" evidence="7">
    <location>
        <begin position="204"/>
        <end position="208"/>
    </location>
</feature>
<dbReference type="GO" id="GO:0005524">
    <property type="term" value="F:ATP binding"/>
    <property type="evidence" value="ECO:0007669"/>
    <property type="project" value="UniProtKB-UniRule"/>
</dbReference>
<feature type="domain" description="Glutamyl/glutaminyl-tRNA synthetase class Ib catalytic" evidence="8">
    <location>
        <begin position="8"/>
        <end position="106"/>
    </location>
</feature>
<feature type="domain" description="Glutamyl/glutaminyl-tRNA synthetase class Ib catalytic" evidence="8">
    <location>
        <begin position="109"/>
        <end position="215"/>
    </location>
</feature>
<evidence type="ECO:0000259" key="9">
    <source>
        <dbReference type="Pfam" id="PF19269"/>
    </source>
</evidence>
<dbReference type="GO" id="GO:0005829">
    <property type="term" value="C:cytosol"/>
    <property type="evidence" value="ECO:0007669"/>
    <property type="project" value="TreeGrafter"/>
</dbReference>
<dbReference type="GO" id="GO:0000049">
    <property type="term" value="F:tRNA binding"/>
    <property type="evidence" value="ECO:0007669"/>
    <property type="project" value="InterPro"/>
</dbReference>
<dbReference type="Proteomes" id="UP000541810">
    <property type="component" value="Unassembled WGS sequence"/>
</dbReference>
<organism evidence="10 11">
    <name type="scientific">Algisphaera agarilytica</name>
    <dbReference type="NCBI Taxonomy" id="1385975"/>
    <lineage>
        <taxon>Bacteria</taxon>
        <taxon>Pseudomonadati</taxon>
        <taxon>Planctomycetota</taxon>
        <taxon>Phycisphaerae</taxon>
        <taxon>Phycisphaerales</taxon>
        <taxon>Phycisphaeraceae</taxon>
        <taxon>Algisphaera</taxon>
    </lineage>
</organism>
<dbReference type="CDD" id="cd00808">
    <property type="entry name" value="GluRS_core"/>
    <property type="match status" value="1"/>
</dbReference>
<dbReference type="GO" id="GO:0008270">
    <property type="term" value="F:zinc ion binding"/>
    <property type="evidence" value="ECO:0007669"/>
    <property type="project" value="InterPro"/>
</dbReference>
<feature type="binding site" evidence="7">
    <location>
        <position position="207"/>
    </location>
    <ligand>
        <name>ATP</name>
        <dbReference type="ChEBI" id="CHEBI:30616"/>
    </ligand>
</feature>
<dbReference type="InterPro" id="IPR014729">
    <property type="entry name" value="Rossmann-like_a/b/a_fold"/>
</dbReference>
<dbReference type="InterPro" id="IPR033910">
    <property type="entry name" value="GluRS_core"/>
</dbReference>
<dbReference type="AlphaFoldDB" id="A0A7X0HBY3"/>
<dbReference type="Pfam" id="PF00749">
    <property type="entry name" value="tRNA-synt_1c"/>
    <property type="match status" value="2"/>
</dbReference>
<dbReference type="EC" id="6.1.1.17" evidence="7"/>
<dbReference type="EMBL" id="JACHGY010000001">
    <property type="protein sequence ID" value="MBB6431560.1"/>
    <property type="molecule type" value="Genomic_DNA"/>
</dbReference>
<dbReference type="Gene3D" id="1.10.1160.10">
    <property type="entry name" value="Glutamyl-trna Synthetase, Domain 2"/>
    <property type="match status" value="1"/>
</dbReference>
<evidence type="ECO:0000313" key="11">
    <source>
        <dbReference type="Proteomes" id="UP000541810"/>
    </source>
</evidence>
<accession>A0A7X0HBY3</accession>
<evidence type="ECO:0000256" key="7">
    <source>
        <dbReference type="HAMAP-Rule" id="MF_00022"/>
    </source>
</evidence>
<keyword evidence="5 7" id="KW-0648">Protein biosynthesis</keyword>
<dbReference type="InterPro" id="IPR001412">
    <property type="entry name" value="aa-tRNA-synth_I_CS"/>
</dbReference>
<comment type="catalytic activity">
    <reaction evidence="7">
        <text>tRNA(Glu) + L-glutamate + ATP = L-glutamyl-tRNA(Glu) + AMP + diphosphate</text>
        <dbReference type="Rhea" id="RHEA:23540"/>
        <dbReference type="Rhea" id="RHEA-COMP:9663"/>
        <dbReference type="Rhea" id="RHEA-COMP:9680"/>
        <dbReference type="ChEBI" id="CHEBI:29985"/>
        <dbReference type="ChEBI" id="CHEBI:30616"/>
        <dbReference type="ChEBI" id="CHEBI:33019"/>
        <dbReference type="ChEBI" id="CHEBI:78442"/>
        <dbReference type="ChEBI" id="CHEBI:78520"/>
        <dbReference type="ChEBI" id="CHEBI:456215"/>
        <dbReference type="EC" id="6.1.1.17"/>
    </reaction>
</comment>
<dbReference type="RefSeq" id="WP_184679017.1">
    <property type="nucleotide sequence ID" value="NZ_JACHGY010000001.1"/>
</dbReference>
<dbReference type="SUPFAM" id="SSF48163">
    <property type="entry name" value="An anticodon-binding domain of class I aminoacyl-tRNA synthetases"/>
    <property type="match status" value="1"/>
</dbReference>
<dbReference type="InterPro" id="IPR020751">
    <property type="entry name" value="aa-tRNA-synth_I_codon-bd_sub2"/>
</dbReference>
<keyword evidence="2 7" id="KW-0436">Ligase</keyword>
<protein>
    <recommendedName>
        <fullName evidence="7">Glutamate--tRNA ligase</fullName>
        <ecNumber evidence="7">6.1.1.17</ecNumber>
    </recommendedName>
    <alternativeName>
        <fullName evidence="7">Glutamyl-tRNA synthetase</fullName>
        <shortName evidence="7">GluRS</shortName>
    </alternativeName>
</protein>
<evidence type="ECO:0000313" key="10">
    <source>
        <dbReference type="EMBL" id="MBB6431560.1"/>
    </source>
</evidence>
<feature type="short sequence motif" description="'HIGH' region" evidence="7">
    <location>
        <begin position="14"/>
        <end position="24"/>
    </location>
</feature>
<keyword evidence="11" id="KW-1185">Reference proteome</keyword>
<dbReference type="InterPro" id="IPR004527">
    <property type="entry name" value="Glu-tRNA-ligase_bac/mito"/>
</dbReference>
<dbReference type="PROSITE" id="PS00178">
    <property type="entry name" value="AA_TRNA_LIGASE_I"/>
    <property type="match status" value="1"/>
</dbReference>
<evidence type="ECO:0000256" key="6">
    <source>
        <dbReference type="ARBA" id="ARBA00023146"/>
    </source>
</evidence>
<comment type="subunit">
    <text evidence="7">Monomer.</text>
</comment>
<dbReference type="InterPro" id="IPR020061">
    <property type="entry name" value="Glu_tRNA_lig_a-bdl"/>
</dbReference>
<dbReference type="SUPFAM" id="SSF52374">
    <property type="entry name" value="Nucleotidylyl transferase"/>
    <property type="match status" value="1"/>
</dbReference>
<keyword evidence="6 7" id="KW-0030">Aminoacyl-tRNA synthetase</keyword>
<dbReference type="InterPro" id="IPR045462">
    <property type="entry name" value="aa-tRNA-synth_I_cd-bd"/>
</dbReference>
<evidence type="ECO:0000256" key="1">
    <source>
        <dbReference type="ARBA" id="ARBA00007894"/>
    </source>
</evidence>
<keyword evidence="3 7" id="KW-0547">Nucleotide-binding</keyword>
<dbReference type="PANTHER" id="PTHR43311">
    <property type="entry name" value="GLUTAMATE--TRNA LIGASE"/>
    <property type="match status" value="1"/>
</dbReference>
<name>A0A7X0HBY3_9BACT</name>
<evidence type="ECO:0000256" key="4">
    <source>
        <dbReference type="ARBA" id="ARBA00022840"/>
    </source>
</evidence>
<comment type="caution">
    <text evidence="7">Lacks conserved residue(s) required for the propagation of feature annotation.</text>
</comment>
<feature type="domain" description="Aminoacyl-tRNA synthetase class I anticodon-binding" evidence="9">
    <location>
        <begin position="350"/>
        <end position="484"/>
    </location>
</feature>
<evidence type="ECO:0000256" key="5">
    <source>
        <dbReference type="ARBA" id="ARBA00022917"/>
    </source>
</evidence>
<dbReference type="PRINTS" id="PR00987">
    <property type="entry name" value="TRNASYNTHGLU"/>
</dbReference>
<keyword evidence="7" id="KW-0963">Cytoplasm</keyword>
<keyword evidence="4 7" id="KW-0067">ATP-binding</keyword>
<comment type="similarity">
    <text evidence="1 7">Belongs to the class-I aminoacyl-tRNA synthetase family. Glutamate--tRNA ligase type 1 subfamily.</text>
</comment>
<dbReference type="InterPro" id="IPR020058">
    <property type="entry name" value="Glu/Gln-tRNA-synth_Ib_cat-dom"/>
</dbReference>
<gene>
    <name evidence="7" type="primary">gltX</name>
    <name evidence="10" type="ORF">HNQ40_003366</name>
</gene>
<reference evidence="10 11" key="1">
    <citation type="submission" date="2020-08" db="EMBL/GenBank/DDBJ databases">
        <title>Genomic Encyclopedia of Type Strains, Phase IV (KMG-IV): sequencing the most valuable type-strain genomes for metagenomic binning, comparative biology and taxonomic classification.</title>
        <authorList>
            <person name="Goeker M."/>
        </authorList>
    </citation>
    <scope>NUCLEOTIDE SEQUENCE [LARGE SCALE GENOMIC DNA]</scope>
    <source>
        <strain evidence="10 11">DSM 103725</strain>
    </source>
</reference>
<dbReference type="Pfam" id="PF19269">
    <property type="entry name" value="Anticodon_2"/>
    <property type="match status" value="1"/>
</dbReference>
<dbReference type="InterPro" id="IPR000924">
    <property type="entry name" value="Glu/Gln-tRNA-synth"/>
</dbReference>
<dbReference type="PANTHER" id="PTHR43311:SF2">
    <property type="entry name" value="GLUTAMATE--TRNA LIGASE, MITOCHONDRIAL-RELATED"/>
    <property type="match status" value="1"/>
</dbReference>
<comment type="caution">
    <text evidence="10">The sequence shown here is derived from an EMBL/GenBank/DDBJ whole genome shotgun (WGS) entry which is preliminary data.</text>
</comment>
<comment type="subcellular location">
    <subcellularLocation>
        <location evidence="7">Cytoplasm</location>
    </subcellularLocation>
</comment>
<evidence type="ECO:0000259" key="8">
    <source>
        <dbReference type="Pfam" id="PF00749"/>
    </source>
</evidence>
<dbReference type="HAMAP" id="MF_00022">
    <property type="entry name" value="Glu_tRNA_synth_type1"/>
    <property type="match status" value="1"/>
</dbReference>
<evidence type="ECO:0000256" key="3">
    <source>
        <dbReference type="ARBA" id="ARBA00022741"/>
    </source>
</evidence>
<proteinExistence type="inferred from homology"/>
<dbReference type="InterPro" id="IPR008925">
    <property type="entry name" value="aa_tRNA-synth_I_cd-bd_sf"/>
</dbReference>
<dbReference type="GO" id="GO:0004818">
    <property type="term" value="F:glutamate-tRNA ligase activity"/>
    <property type="evidence" value="ECO:0007669"/>
    <property type="project" value="UniProtKB-UniRule"/>
</dbReference>
<evidence type="ECO:0000256" key="2">
    <source>
        <dbReference type="ARBA" id="ARBA00022598"/>
    </source>
</evidence>
<dbReference type="InterPro" id="IPR049940">
    <property type="entry name" value="GluQ/Sye"/>
</dbReference>
<dbReference type="Gene3D" id="3.40.50.620">
    <property type="entry name" value="HUPs"/>
    <property type="match status" value="2"/>
</dbReference>